<feature type="compositionally biased region" description="Basic and acidic residues" evidence="1">
    <location>
        <begin position="128"/>
        <end position="146"/>
    </location>
</feature>
<dbReference type="Gramene" id="Pp3c27_1820V3.1">
    <property type="protein sequence ID" value="Pp3c27_1820V3.1"/>
    <property type="gene ID" value="Pp3c27_1820"/>
</dbReference>
<evidence type="ECO:0000256" key="1">
    <source>
        <dbReference type="SAM" id="MobiDB-lite"/>
    </source>
</evidence>
<feature type="region of interest" description="Disordered" evidence="1">
    <location>
        <begin position="224"/>
        <end position="301"/>
    </location>
</feature>
<reference evidence="3" key="3">
    <citation type="submission" date="2020-12" db="UniProtKB">
        <authorList>
            <consortium name="EnsemblPlants"/>
        </authorList>
    </citation>
    <scope>IDENTIFICATION</scope>
</reference>
<protein>
    <submittedName>
        <fullName evidence="2 3">Uncharacterized protein</fullName>
    </submittedName>
</protein>
<feature type="compositionally biased region" description="Polar residues" evidence="1">
    <location>
        <begin position="287"/>
        <end position="301"/>
    </location>
</feature>
<evidence type="ECO:0000313" key="3">
    <source>
        <dbReference type="EnsemblPlants" id="Pp3c27_1820V3.1"/>
    </source>
</evidence>
<sequence length="301" mass="31953">MATTAPETAASAGDYVQPPQMVQPQVPVEDKLRNLKIVAEDKVIEFVDKANINYDNAAINPANKASDERLKQDVDTTAQQAATSYTQALNQLGEAFNYVEATGQKAAQQLGLATNQTAANAQEVSGAAREHARQRTEETKAQLHDGKSALQQGINKVHDALSEGAAVTTQKLQEGAHNHPTDPSATVNEPRAFHSGEAQSPSMLQSLGNVISQTAQSVKQAFVTPSPTATQPHDTPTSTNLPVTHPPAQTTAESFGQTAAALKDTIKSAWSTSPREFPQPGLESAQPGMQQPTGLDNTDMK</sequence>
<accession>A0A2K1IA93</accession>
<dbReference type="OrthoDB" id="10419683at2759"/>
<name>A0A2K1IA93_PHYPA</name>
<reference evidence="2 4" key="2">
    <citation type="journal article" date="2018" name="Plant J.">
        <title>The Physcomitrella patens chromosome-scale assembly reveals moss genome structure and evolution.</title>
        <authorList>
            <person name="Lang D."/>
            <person name="Ullrich K.K."/>
            <person name="Murat F."/>
            <person name="Fuchs J."/>
            <person name="Jenkins J."/>
            <person name="Haas F.B."/>
            <person name="Piednoel M."/>
            <person name="Gundlach H."/>
            <person name="Van Bel M."/>
            <person name="Meyberg R."/>
            <person name="Vives C."/>
            <person name="Morata J."/>
            <person name="Symeonidi A."/>
            <person name="Hiss M."/>
            <person name="Muchero W."/>
            <person name="Kamisugi Y."/>
            <person name="Saleh O."/>
            <person name="Blanc G."/>
            <person name="Decker E.L."/>
            <person name="van Gessel N."/>
            <person name="Grimwood J."/>
            <person name="Hayes R.D."/>
            <person name="Graham S.W."/>
            <person name="Gunter L.E."/>
            <person name="McDaniel S.F."/>
            <person name="Hoernstein S.N.W."/>
            <person name="Larsson A."/>
            <person name="Li F.W."/>
            <person name="Perroud P.F."/>
            <person name="Phillips J."/>
            <person name="Ranjan P."/>
            <person name="Rokshar D.S."/>
            <person name="Rothfels C.J."/>
            <person name="Schneider L."/>
            <person name="Shu S."/>
            <person name="Stevenson D.W."/>
            <person name="Thummler F."/>
            <person name="Tillich M."/>
            <person name="Villarreal Aguilar J.C."/>
            <person name="Widiez T."/>
            <person name="Wong G.K."/>
            <person name="Wymore A."/>
            <person name="Zhang Y."/>
            <person name="Zimmer A.D."/>
            <person name="Quatrano R.S."/>
            <person name="Mayer K.F.X."/>
            <person name="Goodstein D."/>
            <person name="Casacuberta J.M."/>
            <person name="Vandepoele K."/>
            <person name="Reski R."/>
            <person name="Cuming A.C."/>
            <person name="Tuskan G.A."/>
            <person name="Maumus F."/>
            <person name="Salse J."/>
            <person name="Schmutz J."/>
            <person name="Rensing S.A."/>
        </authorList>
    </citation>
    <scope>NUCLEOTIDE SEQUENCE [LARGE SCALE GENOMIC DNA]</scope>
    <source>
        <strain evidence="3 4">cv. Gransden 2004</strain>
    </source>
</reference>
<organism evidence="2">
    <name type="scientific">Physcomitrium patens</name>
    <name type="common">Spreading-leaved earth moss</name>
    <name type="synonym">Physcomitrella patens</name>
    <dbReference type="NCBI Taxonomy" id="3218"/>
    <lineage>
        <taxon>Eukaryota</taxon>
        <taxon>Viridiplantae</taxon>
        <taxon>Streptophyta</taxon>
        <taxon>Embryophyta</taxon>
        <taxon>Bryophyta</taxon>
        <taxon>Bryophytina</taxon>
        <taxon>Bryopsida</taxon>
        <taxon>Funariidae</taxon>
        <taxon>Funariales</taxon>
        <taxon>Funariaceae</taxon>
        <taxon>Physcomitrium</taxon>
    </lineage>
</organism>
<keyword evidence="4" id="KW-1185">Reference proteome</keyword>
<dbReference type="Gramene" id="Pp3c27_1820V3.2">
    <property type="protein sequence ID" value="Pp3c27_1820V3.2"/>
    <property type="gene ID" value="Pp3c27_1820"/>
</dbReference>
<evidence type="ECO:0000313" key="2">
    <source>
        <dbReference type="EMBL" id="PNR26193.1"/>
    </source>
</evidence>
<dbReference type="GeneID" id="112278541"/>
<dbReference type="RefSeq" id="XP_024367934.1">
    <property type="nucleotide sequence ID" value="XM_024512166.2"/>
</dbReference>
<dbReference type="KEGG" id="ppp:112278541"/>
<feature type="region of interest" description="Disordered" evidence="1">
    <location>
        <begin position="1"/>
        <end position="20"/>
    </location>
</feature>
<proteinExistence type="predicted"/>
<dbReference type="EnsemblPlants" id="Pp3c27_1820V3.2">
    <property type="protein sequence ID" value="Pp3c27_1820V3.2"/>
    <property type="gene ID" value="Pp3c27_1820"/>
</dbReference>
<dbReference type="Proteomes" id="UP000006727">
    <property type="component" value="Chromosome 27"/>
</dbReference>
<dbReference type="AlphaFoldDB" id="A0A2K1IA93"/>
<dbReference type="EnsemblPlants" id="Pp3c27_1820V3.1">
    <property type="protein sequence ID" value="Pp3c27_1820V3.1"/>
    <property type="gene ID" value="Pp3c27_1820"/>
</dbReference>
<dbReference type="EMBL" id="ABEU02000027">
    <property type="protein sequence ID" value="PNR26193.1"/>
    <property type="molecule type" value="Genomic_DNA"/>
</dbReference>
<reference evidence="2 4" key="1">
    <citation type="journal article" date="2008" name="Science">
        <title>The Physcomitrella genome reveals evolutionary insights into the conquest of land by plants.</title>
        <authorList>
            <person name="Rensing S."/>
            <person name="Lang D."/>
            <person name="Zimmer A."/>
            <person name="Terry A."/>
            <person name="Salamov A."/>
            <person name="Shapiro H."/>
            <person name="Nishiyama T."/>
            <person name="Perroud P.-F."/>
            <person name="Lindquist E."/>
            <person name="Kamisugi Y."/>
            <person name="Tanahashi T."/>
            <person name="Sakakibara K."/>
            <person name="Fujita T."/>
            <person name="Oishi K."/>
            <person name="Shin-I T."/>
            <person name="Kuroki Y."/>
            <person name="Toyoda A."/>
            <person name="Suzuki Y."/>
            <person name="Hashimoto A."/>
            <person name="Yamaguchi K."/>
            <person name="Sugano A."/>
            <person name="Kohara Y."/>
            <person name="Fujiyama A."/>
            <person name="Anterola A."/>
            <person name="Aoki S."/>
            <person name="Ashton N."/>
            <person name="Barbazuk W.B."/>
            <person name="Barker E."/>
            <person name="Bennetzen J."/>
            <person name="Bezanilla M."/>
            <person name="Blankenship R."/>
            <person name="Cho S.H."/>
            <person name="Dutcher S."/>
            <person name="Estelle M."/>
            <person name="Fawcett J.A."/>
            <person name="Gundlach H."/>
            <person name="Hanada K."/>
            <person name="Heyl A."/>
            <person name="Hicks K.A."/>
            <person name="Hugh J."/>
            <person name="Lohr M."/>
            <person name="Mayer K."/>
            <person name="Melkozernov A."/>
            <person name="Murata T."/>
            <person name="Nelson D."/>
            <person name="Pils B."/>
            <person name="Prigge M."/>
            <person name="Reiss B."/>
            <person name="Renner T."/>
            <person name="Rombauts S."/>
            <person name="Rushton P."/>
            <person name="Sanderfoot A."/>
            <person name="Schween G."/>
            <person name="Shiu S.-H."/>
            <person name="Stueber K."/>
            <person name="Theodoulou F.L."/>
            <person name="Tu H."/>
            <person name="Van de Peer Y."/>
            <person name="Verrier P.J."/>
            <person name="Waters E."/>
            <person name="Wood A."/>
            <person name="Yang L."/>
            <person name="Cove D."/>
            <person name="Cuming A."/>
            <person name="Hasebe M."/>
            <person name="Lucas S."/>
            <person name="Mishler D.B."/>
            <person name="Reski R."/>
            <person name="Grigoriev I."/>
            <person name="Quatrano R.S."/>
            <person name="Boore J.L."/>
        </authorList>
    </citation>
    <scope>NUCLEOTIDE SEQUENCE [LARGE SCALE GENOMIC DNA]</scope>
    <source>
        <strain evidence="3 4">cv. Gransden 2004</strain>
    </source>
</reference>
<dbReference type="PaxDb" id="3218-PP1S54_110V6.1"/>
<feature type="region of interest" description="Disordered" evidence="1">
    <location>
        <begin position="125"/>
        <end position="146"/>
    </location>
</feature>
<gene>
    <name evidence="3" type="primary">LOC112278541</name>
    <name evidence="2" type="ORF">PHYPA_030767</name>
</gene>
<evidence type="ECO:0000313" key="4">
    <source>
        <dbReference type="Proteomes" id="UP000006727"/>
    </source>
</evidence>
<feature type="compositionally biased region" description="Polar residues" evidence="1">
    <location>
        <begin position="224"/>
        <end position="257"/>
    </location>
</feature>